<dbReference type="OrthoDB" id="5517735at2"/>
<feature type="signal peptide" evidence="1">
    <location>
        <begin position="1"/>
        <end position="23"/>
    </location>
</feature>
<dbReference type="PROSITE" id="PS51257">
    <property type="entry name" value="PROKAR_LIPOPROTEIN"/>
    <property type="match status" value="1"/>
</dbReference>
<evidence type="ECO:0000313" key="2">
    <source>
        <dbReference type="EMBL" id="AUB41534.1"/>
    </source>
</evidence>
<organism evidence="2 3">
    <name type="scientific">Nostoc flagelliforme CCNUN1</name>
    <dbReference type="NCBI Taxonomy" id="2038116"/>
    <lineage>
        <taxon>Bacteria</taxon>
        <taxon>Bacillati</taxon>
        <taxon>Cyanobacteriota</taxon>
        <taxon>Cyanophyceae</taxon>
        <taxon>Nostocales</taxon>
        <taxon>Nostocaceae</taxon>
        <taxon>Nostoc</taxon>
    </lineage>
</organism>
<evidence type="ECO:0000256" key="1">
    <source>
        <dbReference type="SAM" id="SignalP"/>
    </source>
</evidence>
<keyword evidence="3" id="KW-1185">Reference proteome</keyword>
<name>A0A2K8T1F7_9NOSO</name>
<dbReference type="AlphaFoldDB" id="A0A2K8T1F7"/>
<proteinExistence type="predicted"/>
<keyword evidence="2" id="KW-0449">Lipoprotein</keyword>
<evidence type="ECO:0000313" key="3">
    <source>
        <dbReference type="Proteomes" id="UP000232003"/>
    </source>
</evidence>
<feature type="chain" id="PRO_5014804311" evidence="1">
    <location>
        <begin position="24"/>
        <end position="169"/>
    </location>
</feature>
<protein>
    <submittedName>
        <fullName evidence="2">Prokaryotic membrane lipoprotein lipid attachment site profile</fullName>
    </submittedName>
</protein>
<keyword evidence="1" id="KW-0732">Signal</keyword>
<sequence>MILQRGHRVVAAFLLSVVLLTTACTPKAPGRFDQAQKESTQQQKGQAVAKTATQGSEFNKLFPKASDGYQRVYTQEKKGFAEAKLKKGGKDIALLSISDTTSNSSAAAKFSKSTKKIGGYPAVEVGKTQTAILVGKYQVKILSRDSSFTASDRADWLEKFNLNGLAKLK</sequence>
<dbReference type="EMBL" id="CP024785">
    <property type="protein sequence ID" value="AUB41534.1"/>
    <property type="molecule type" value="Genomic_DNA"/>
</dbReference>
<dbReference type="Proteomes" id="UP000232003">
    <property type="component" value="Chromosome"/>
</dbReference>
<reference evidence="2 3" key="1">
    <citation type="submission" date="2017-11" db="EMBL/GenBank/DDBJ databases">
        <title>Complete genome of a free-living desiccation-tolerant cyanobacterium and its photosynthetic adaptation to extreme terrestrial habitat.</title>
        <authorList>
            <person name="Shang J."/>
        </authorList>
    </citation>
    <scope>NUCLEOTIDE SEQUENCE [LARGE SCALE GENOMIC DNA]</scope>
    <source>
        <strain evidence="2 3">CCNUN1</strain>
    </source>
</reference>
<dbReference type="RefSeq" id="WP_100901921.1">
    <property type="nucleotide sequence ID" value="NZ_CAWNNC010000001.1"/>
</dbReference>
<gene>
    <name evidence="2" type="ORF">COO91_07582</name>
</gene>
<accession>A0A2K8T1F7</accession>
<dbReference type="KEGG" id="nfl:COO91_07582"/>